<dbReference type="EMBL" id="JBHRXK010000007">
    <property type="protein sequence ID" value="MFC3552053.1"/>
    <property type="molecule type" value="Genomic_DNA"/>
</dbReference>
<evidence type="ECO:0000259" key="10">
    <source>
        <dbReference type="PROSITE" id="PS51829"/>
    </source>
</evidence>
<dbReference type="InterPro" id="IPR007280">
    <property type="entry name" value="Peptidase_C_arc/bac"/>
</dbReference>
<evidence type="ECO:0000256" key="6">
    <source>
        <dbReference type="ARBA" id="ARBA00022801"/>
    </source>
</evidence>
<dbReference type="InterPro" id="IPR013783">
    <property type="entry name" value="Ig-like_fold"/>
</dbReference>
<reference evidence="12" key="1">
    <citation type="journal article" date="2019" name="Int. J. Syst. Evol. Microbiol.">
        <title>The Global Catalogue of Microorganisms (GCM) 10K type strain sequencing project: providing services to taxonomists for standard genome sequencing and annotation.</title>
        <authorList>
            <consortium name="The Broad Institute Genomics Platform"/>
            <consortium name="The Broad Institute Genome Sequencing Center for Infectious Disease"/>
            <person name="Wu L."/>
            <person name="Ma J."/>
        </authorList>
    </citation>
    <scope>NUCLEOTIDE SEQUENCE [LARGE SCALE GENOMIC DNA]</scope>
    <source>
        <strain evidence="12">KCTC 42875</strain>
    </source>
</reference>
<evidence type="ECO:0000256" key="5">
    <source>
        <dbReference type="ARBA" id="ARBA00022729"/>
    </source>
</evidence>
<evidence type="ECO:0000259" key="9">
    <source>
        <dbReference type="PROSITE" id="PS50093"/>
    </source>
</evidence>
<dbReference type="Gene3D" id="2.60.120.260">
    <property type="entry name" value="Galactose-binding domain-like"/>
    <property type="match status" value="1"/>
</dbReference>
<keyword evidence="7" id="KW-0862">Zinc</keyword>
<evidence type="ECO:0000313" key="11">
    <source>
        <dbReference type="EMBL" id="MFC3552053.1"/>
    </source>
</evidence>
<dbReference type="InterPro" id="IPR035986">
    <property type="entry name" value="PKD_dom_sf"/>
</dbReference>
<dbReference type="InterPro" id="IPR008979">
    <property type="entry name" value="Galactose-bd-like_sf"/>
</dbReference>
<keyword evidence="3" id="KW-0645">Protease</keyword>
<dbReference type="Pfam" id="PF04151">
    <property type="entry name" value="PPC"/>
    <property type="match status" value="1"/>
</dbReference>
<evidence type="ECO:0000313" key="12">
    <source>
        <dbReference type="Proteomes" id="UP001595740"/>
    </source>
</evidence>
<protein>
    <submittedName>
        <fullName evidence="11">M20/M25/M40 family metallo-hydrolase</fullName>
    </submittedName>
</protein>
<dbReference type="InterPro" id="IPR000601">
    <property type="entry name" value="PKD_dom"/>
</dbReference>
<feature type="domain" description="P/Homo B" evidence="10">
    <location>
        <begin position="617"/>
        <end position="738"/>
    </location>
</feature>
<dbReference type="InterPro" id="IPR022409">
    <property type="entry name" value="PKD/Chitinase_dom"/>
</dbReference>
<feature type="domain" description="PKD" evidence="9">
    <location>
        <begin position="430"/>
        <end position="518"/>
    </location>
</feature>
<dbReference type="SMART" id="SM00089">
    <property type="entry name" value="PKD"/>
    <property type="match status" value="1"/>
</dbReference>
<dbReference type="InterPro" id="IPR002884">
    <property type="entry name" value="P_dom"/>
</dbReference>
<name>A0ABV7RTG6_9GAMM</name>
<keyword evidence="6" id="KW-0378">Hydrolase</keyword>
<proteinExistence type="predicted"/>
<keyword evidence="2" id="KW-0031">Aminopeptidase</keyword>
<dbReference type="Pfam" id="PF04389">
    <property type="entry name" value="Peptidase_M28"/>
    <property type="match status" value="1"/>
</dbReference>
<dbReference type="SUPFAM" id="SSF49785">
    <property type="entry name" value="Galactose-binding domain-like"/>
    <property type="match status" value="1"/>
</dbReference>
<dbReference type="SUPFAM" id="SSF53187">
    <property type="entry name" value="Zn-dependent exopeptidases"/>
    <property type="match status" value="1"/>
</dbReference>
<dbReference type="PANTHER" id="PTHR12147:SF56">
    <property type="entry name" value="AMINOPEPTIDASE YDR415C-RELATED"/>
    <property type="match status" value="1"/>
</dbReference>
<dbReference type="Gene3D" id="2.60.40.10">
    <property type="entry name" value="Immunoglobulins"/>
    <property type="match status" value="1"/>
</dbReference>
<keyword evidence="4" id="KW-0479">Metal-binding</keyword>
<dbReference type="PANTHER" id="PTHR12147">
    <property type="entry name" value="METALLOPEPTIDASE M28 FAMILY MEMBER"/>
    <property type="match status" value="1"/>
</dbReference>
<dbReference type="Pfam" id="PF01483">
    <property type="entry name" value="P_proprotein"/>
    <property type="match status" value="1"/>
</dbReference>
<dbReference type="PROSITE" id="PS50093">
    <property type="entry name" value="PKD"/>
    <property type="match status" value="1"/>
</dbReference>
<dbReference type="InterPro" id="IPR045175">
    <property type="entry name" value="M28_fam"/>
</dbReference>
<dbReference type="Gene3D" id="3.40.630.10">
    <property type="entry name" value="Zn peptidases"/>
    <property type="match status" value="1"/>
</dbReference>
<evidence type="ECO:0000256" key="4">
    <source>
        <dbReference type="ARBA" id="ARBA00022723"/>
    </source>
</evidence>
<organism evidence="11 12">
    <name type="scientific">Lysobacter cavernae</name>
    <dbReference type="NCBI Taxonomy" id="1685901"/>
    <lineage>
        <taxon>Bacteria</taxon>
        <taxon>Pseudomonadati</taxon>
        <taxon>Pseudomonadota</taxon>
        <taxon>Gammaproteobacteria</taxon>
        <taxon>Lysobacterales</taxon>
        <taxon>Lysobacteraceae</taxon>
        <taxon>Lysobacter</taxon>
    </lineage>
</organism>
<dbReference type="InterPro" id="IPR007484">
    <property type="entry name" value="Peptidase_M28"/>
</dbReference>
<dbReference type="Proteomes" id="UP001595740">
    <property type="component" value="Unassembled WGS sequence"/>
</dbReference>
<dbReference type="SUPFAM" id="SSF49299">
    <property type="entry name" value="PKD domain"/>
    <property type="match status" value="1"/>
</dbReference>
<feature type="chain" id="PRO_5046201985" evidence="8">
    <location>
        <begin position="25"/>
        <end position="738"/>
    </location>
</feature>
<evidence type="ECO:0000256" key="8">
    <source>
        <dbReference type="SAM" id="SignalP"/>
    </source>
</evidence>
<dbReference type="CDD" id="cd00146">
    <property type="entry name" value="PKD"/>
    <property type="match status" value="1"/>
</dbReference>
<dbReference type="RefSeq" id="WP_386759821.1">
    <property type="nucleotide sequence ID" value="NZ_JBHRXK010000007.1"/>
</dbReference>
<sequence>MKSRCSILMALAAAMTLGTCPVRAATPGDDRQVSAEHDPMAPVYIVTSHDTYLGVQGLVRNGVARRDSLGTPLVVSELPAHRLAEINRYVHQRELRCGGYFAFASRAQADAFVRSDRAAQALARPLLVSYTIDNQATVNPWLPQVQESRIYDAINHLSSYRNRYYASTTGKSSAEWIRDSWQALAAGRSDASTELFTACSNCSTQPSVILTVQGTELADEIVVLGAHLDSINSNGGGSTTQLAPGADDDASGIATLTEVIRVAMASGWRPRRTVKFMGYAAEEVGLRGSNAIAQSFRSGNRNVVGVLQLDMTNYKSGAVEDMQLVSDYSNADLKTFLTQLFDTYLAPLGLSRGTYTCGYGCSDHASWTSAGYPSAMMFEAGDSGGYFPHIHTANDTLANMGESAEHSVKFAKLGLAFLGELAKTTGGTPGNTAPVANFSVTRNGLTANFTDASTDSDGTIASRSWNFGDGTAASTATHPSHTYAAAGTYTVVLTVTDNGGASHTASQAVTVTAAPGDNVLSNGVPKTGIAGAAGSEQFWMLPIPTDGAISNLKFVTNGGSGDVDLYVKYGAPPTTTSYDCKSEGSSNAETCNMASAQAGTYYVMLRGYSAFSGVSLTGSFTAGDGIRTYSNTADYTINDNATIDSPIIVSGRSGNVQTPASIAVAIVHTYSGDLKVDLVAPDGTLYNLHNRTGGSTDNINKTVTLNLSSEALNGTWKLRANDNAAQDTGRIDSWSITF</sequence>
<keyword evidence="5 8" id="KW-0732">Signal</keyword>
<gene>
    <name evidence="11" type="ORF">ACFOLC_13675</name>
</gene>
<evidence type="ECO:0000256" key="2">
    <source>
        <dbReference type="ARBA" id="ARBA00022438"/>
    </source>
</evidence>
<dbReference type="Pfam" id="PF18911">
    <property type="entry name" value="PKD_4"/>
    <property type="match status" value="1"/>
</dbReference>
<comment type="cofactor">
    <cofactor evidence="1">
        <name>Ca(2+)</name>
        <dbReference type="ChEBI" id="CHEBI:29108"/>
    </cofactor>
</comment>
<evidence type="ECO:0000256" key="7">
    <source>
        <dbReference type="ARBA" id="ARBA00022833"/>
    </source>
</evidence>
<evidence type="ECO:0000256" key="1">
    <source>
        <dbReference type="ARBA" id="ARBA00001913"/>
    </source>
</evidence>
<feature type="signal peptide" evidence="8">
    <location>
        <begin position="1"/>
        <end position="24"/>
    </location>
</feature>
<keyword evidence="12" id="KW-1185">Reference proteome</keyword>
<comment type="caution">
    <text evidence="11">The sequence shown here is derived from an EMBL/GenBank/DDBJ whole genome shotgun (WGS) entry which is preliminary data.</text>
</comment>
<dbReference type="Gene3D" id="2.60.120.380">
    <property type="match status" value="1"/>
</dbReference>
<evidence type="ECO:0000256" key="3">
    <source>
        <dbReference type="ARBA" id="ARBA00022670"/>
    </source>
</evidence>
<dbReference type="PROSITE" id="PS51829">
    <property type="entry name" value="P_HOMO_B"/>
    <property type="match status" value="1"/>
</dbReference>
<accession>A0ABV7RTG6</accession>